<keyword evidence="2" id="KW-1185">Reference proteome</keyword>
<feature type="non-terminal residue" evidence="1">
    <location>
        <position position="1"/>
    </location>
</feature>
<comment type="caution">
    <text evidence="1">The sequence shown here is derived from an EMBL/GenBank/DDBJ whole genome shotgun (WGS) entry which is preliminary data.</text>
</comment>
<reference evidence="1 2" key="1">
    <citation type="submission" date="2018-09" db="EMBL/GenBank/DDBJ databases">
        <title>A high-quality reference genome of wild soybean provides a powerful tool to mine soybean genomes.</title>
        <authorList>
            <person name="Xie M."/>
            <person name="Chung C.Y.L."/>
            <person name="Li M.-W."/>
            <person name="Wong F.-L."/>
            <person name="Chan T.-F."/>
            <person name="Lam H.-M."/>
        </authorList>
    </citation>
    <scope>NUCLEOTIDE SEQUENCE [LARGE SCALE GENOMIC DNA]</scope>
    <source>
        <strain evidence="2">cv. W05</strain>
        <tissue evidence="1">Hypocotyl of etiolated seedlings</tissue>
    </source>
</reference>
<evidence type="ECO:0000313" key="2">
    <source>
        <dbReference type="Proteomes" id="UP000289340"/>
    </source>
</evidence>
<proteinExistence type="predicted"/>
<dbReference type="Proteomes" id="UP000289340">
    <property type="component" value="Chromosome 4"/>
</dbReference>
<gene>
    <name evidence="1" type="ORF">D0Y65_009840</name>
</gene>
<dbReference type="AlphaFoldDB" id="A0A445L0R2"/>
<dbReference type="EMBL" id="QZWG01000004">
    <property type="protein sequence ID" value="RZC16701.1"/>
    <property type="molecule type" value="Genomic_DNA"/>
</dbReference>
<organism evidence="1 2">
    <name type="scientific">Glycine soja</name>
    <name type="common">Wild soybean</name>
    <dbReference type="NCBI Taxonomy" id="3848"/>
    <lineage>
        <taxon>Eukaryota</taxon>
        <taxon>Viridiplantae</taxon>
        <taxon>Streptophyta</taxon>
        <taxon>Embryophyta</taxon>
        <taxon>Tracheophyta</taxon>
        <taxon>Spermatophyta</taxon>
        <taxon>Magnoliopsida</taxon>
        <taxon>eudicotyledons</taxon>
        <taxon>Gunneridae</taxon>
        <taxon>Pentapetalae</taxon>
        <taxon>rosids</taxon>
        <taxon>fabids</taxon>
        <taxon>Fabales</taxon>
        <taxon>Fabaceae</taxon>
        <taxon>Papilionoideae</taxon>
        <taxon>50 kb inversion clade</taxon>
        <taxon>NPAAA clade</taxon>
        <taxon>indigoferoid/millettioid clade</taxon>
        <taxon>Phaseoleae</taxon>
        <taxon>Glycine</taxon>
        <taxon>Glycine subgen. Soja</taxon>
    </lineage>
</organism>
<evidence type="ECO:0000313" key="1">
    <source>
        <dbReference type="EMBL" id="RZC16701.1"/>
    </source>
</evidence>
<name>A0A445L0R2_GLYSO</name>
<protein>
    <submittedName>
        <fullName evidence="1">Myosin-binding protein 7 isoform C</fullName>
    </submittedName>
</protein>
<accession>A0A445L0R2</accession>
<sequence length="100" mass="10868">SNGGSWRPPVVVGGGEEGVDSTYLTMYTKSGDWQKAVVLSFTVANKNDALCKFTILTDTSRVVLLKQIVSSSSHSAALRDFHDCPIHFRKGLVIDSIIKV</sequence>